<evidence type="ECO:0000313" key="7">
    <source>
        <dbReference type="Proteomes" id="UP001177744"/>
    </source>
</evidence>
<dbReference type="InterPro" id="IPR013320">
    <property type="entry name" value="ConA-like_dom_sf"/>
</dbReference>
<comment type="function">
    <text evidence="1">Does not bind lactose, and may not bind carbohydrates.</text>
</comment>
<dbReference type="EMBL" id="JAULJE010000017">
    <property type="protein sequence ID" value="KAK1333030.1"/>
    <property type="molecule type" value="Genomic_DNA"/>
</dbReference>
<dbReference type="FunFam" id="2.60.120.200:FF:000046">
    <property type="entry name" value="Galectin"/>
    <property type="match status" value="1"/>
</dbReference>
<dbReference type="PANTHER" id="PTHR11346">
    <property type="entry name" value="GALECTIN"/>
    <property type="match status" value="1"/>
</dbReference>
<reference evidence="6" key="1">
    <citation type="submission" date="2023-06" db="EMBL/GenBank/DDBJ databases">
        <title>Reference genome for the Northern bat (Eptesicus nilssonii), a most northern bat species.</title>
        <authorList>
            <person name="Laine V.N."/>
            <person name="Pulliainen A.T."/>
            <person name="Lilley T.M."/>
        </authorList>
    </citation>
    <scope>NUCLEOTIDE SEQUENCE</scope>
    <source>
        <strain evidence="6">BLF_Eptnil</strain>
        <tissue evidence="6">Kidney</tissue>
    </source>
</reference>
<dbReference type="GO" id="GO:0030246">
    <property type="term" value="F:carbohydrate binding"/>
    <property type="evidence" value="ECO:0007669"/>
    <property type="project" value="UniProtKB-UniRule"/>
</dbReference>
<feature type="domain" description="Galectin" evidence="5">
    <location>
        <begin position="160"/>
        <end position="292"/>
    </location>
</feature>
<feature type="compositionally biased region" description="Low complexity" evidence="4">
    <location>
        <begin position="99"/>
        <end position="110"/>
    </location>
</feature>
<comment type="caution">
    <text evidence="6">The sequence shown here is derived from an EMBL/GenBank/DDBJ whole genome shotgun (WGS) entry which is preliminary data.</text>
</comment>
<feature type="compositionally biased region" description="Polar residues" evidence="4">
    <location>
        <begin position="26"/>
        <end position="36"/>
    </location>
</feature>
<feature type="compositionally biased region" description="Low complexity" evidence="4">
    <location>
        <begin position="55"/>
        <end position="64"/>
    </location>
</feature>
<dbReference type="Pfam" id="PF00337">
    <property type="entry name" value="Gal-bind_lectin"/>
    <property type="match status" value="1"/>
</dbReference>
<evidence type="ECO:0000256" key="3">
    <source>
        <dbReference type="RuleBase" id="RU102079"/>
    </source>
</evidence>
<dbReference type="AlphaFoldDB" id="A0AA40LHJ3"/>
<dbReference type="PANTHER" id="PTHR11346:SF98">
    <property type="entry name" value="GALECTIN-RELATED PROTEIN"/>
    <property type="match status" value="1"/>
</dbReference>
<dbReference type="SUPFAM" id="SSF49899">
    <property type="entry name" value="Concanavalin A-like lectins/glucanases"/>
    <property type="match status" value="1"/>
</dbReference>
<dbReference type="InterPro" id="IPR044156">
    <property type="entry name" value="Galectin-like"/>
</dbReference>
<dbReference type="PROSITE" id="PS51304">
    <property type="entry name" value="GALECTIN"/>
    <property type="match status" value="1"/>
</dbReference>
<dbReference type="Gene3D" id="2.60.120.200">
    <property type="match status" value="1"/>
</dbReference>
<sequence>MPPRAGAVRLLAPFIFAQRQQRPEAESSSAGQSPSGQLRPPPTSGPAPPLPSLPHLPGLPARSARGPRRTRARVPAWVCAPEPSSDPRPRPAQDRPGIPARAPRPTAPATGLQPCTRRTLQEDGGIGGRQRCRSDDGHLNNSLGSPVQADVYFPRLIVPFCGHIKGGMRPGKKVLVMGIVDLNPESFAISLTCGDSEDPPADVAIELKAVFTDRQLLRNSCISGERGEEQSAIPYFPFIPDQPFRVEILCEHPRFRVFVDGHQLFDFYHRVQTLSAIDTIKINGDLQITKLG</sequence>
<evidence type="ECO:0000256" key="4">
    <source>
        <dbReference type="SAM" id="MobiDB-lite"/>
    </source>
</evidence>
<dbReference type="InterPro" id="IPR001079">
    <property type="entry name" value="Galectin_CRD"/>
</dbReference>
<dbReference type="SMART" id="SM00908">
    <property type="entry name" value="Gal-bind_lectin"/>
    <property type="match status" value="1"/>
</dbReference>
<evidence type="ECO:0000313" key="6">
    <source>
        <dbReference type="EMBL" id="KAK1333030.1"/>
    </source>
</evidence>
<evidence type="ECO:0000259" key="5">
    <source>
        <dbReference type="PROSITE" id="PS51304"/>
    </source>
</evidence>
<protein>
    <recommendedName>
        <fullName evidence="3">Galectin</fullName>
    </recommendedName>
</protein>
<evidence type="ECO:0000256" key="2">
    <source>
        <dbReference type="ARBA" id="ARBA00022734"/>
    </source>
</evidence>
<feature type="region of interest" description="Disordered" evidence="4">
    <location>
        <begin position="18"/>
        <end position="144"/>
    </location>
</feature>
<accession>A0AA40LHJ3</accession>
<proteinExistence type="predicted"/>
<dbReference type="Proteomes" id="UP001177744">
    <property type="component" value="Unassembled WGS sequence"/>
</dbReference>
<keyword evidence="2 3" id="KW-0430">Lectin</keyword>
<dbReference type="CDD" id="cd00070">
    <property type="entry name" value="GLECT"/>
    <property type="match status" value="1"/>
</dbReference>
<name>A0AA40LHJ3_CNENI</name>
<keyword evidence="7" id="KW-1185">Reference proteome</keyword>
<feature type="compositionally biased region" description="Pro residues" evidence="4">
    <location>
        <begin position="39"/>
        <end position="54"/>
    </location>
</feature>
<gene>
    <name evidence="6" type="ORF">QTO34_006563</name>
</gene>
<dbReference type="SMART" id="SM00276">
    <property type="entry name" value="GLECT"/>
    <property type="match status" value="1"/>
</dbReference>
<evidence type="ECO:0000256" key="1">
    <source>
        <dbReference type="ARBA" id="ARBA00003397"/>
    </source>
</evidence>
<organism evidence="6 7">
    <name type="scientific">Cnephaeus nilssonii</name>
    <name type="common">Northern bat</name>
    <name type="synonym">Eptesicus nilssonii</name>
    <dbReference type="NCBI Taxonomy" id="3371016"/>
    <lineage>
        <taxon>Eukaryota</taxon>
        <taxon>Metazoa</taxon>
        <taxon>Chordata</taxon>
        <taxon>Craniata</taxon>
        <taxon>Vertebrata</taxon>
        <taxon>Euteleostomi</taxon>
        <taxon>Mammalia</taxon>
        <taxon>Eutheria</taxon>
        <taxon>Laurasiatheria</taxon>
        <taxon>Chiroptera</taxon>
        <taxon>Yangochiroptera</taxon>
        <taxon>Vespertilionidae</taxon>
        <taxon>Cnephaeus</taxon>
    </lineage>
</organism>